<dbReference type="GO" id="GO:0005886">
    <property type="term" value="C:plasma membrane"/>
    <property type="evidence" value="ECO:0007669"/>
    <property type="project" value="UniProtKB-SubCell"/>
</dbReference>
<dbReference type="EMBL" id="CP001629">
    <property type="protein sequence ID" value="ACU88230.1"/>
    <property type="molecule type" value="Genomic_DNA"/>
</dbReference>
<keyword evidence="2 4" id="KW-0449">Lipoprotein</keyword>
<keyword evidence="3" id="KW-0175">Coiled coil</keyword>
<dbReference type="eggNOG" id="COG1538">
    <property type="taxonomic scope" value="Bacteria"/>
</dbReference>
<dbReference type="PROSITE" id="PS51257">
    <property type="entry name" value="PROKAR_LIPOPROTEIN"/>
    <property type="match status" value="1"/>
</dbReference>
<dbReference type="Gene3D" id="1.20.1600.10">
    <property type="entry name" value="Outer membrane efflux proteins (OEP)"/>
    <property type="match status" value="1"/>
</dbReference>
<dbReference type="PANTHER" id="PTHR30203:SF32">
    <property type="entry name" value="CATION EFFLUX SYSTEM PROTEIN CUSC"/>
    <property type="match status" value="1"/>
</dbReference>
<evidence type="ECO:0000313" key="4">
    <source>
        <dbReference type="EMBL" id="ACU88230.1"/>
    </source>
</evidence>
<evidence type="ECO:0000256" key="3">
    <source>
        <dbReference type="SAM" id="Coils"/>
    </source>
</evidence>
<organism evidence="4 5">
    <name type="scientific">Desulfomicrobium baculatum (strain DSM 4028 / VKM B-1378 / X)</name>
    <name type="common">Desulfovibrio baculatus</name>
    <dbReference type="NCBI Taxonomy" id="525897"/>
    <lineage>
        <taxon>Bacteria</taxon>
        <taxon>Pseudomonadati</taxon>
        <taxon>Thermodesulfobacteriota</taxon>
        <taxon>Desulfovibrionia</taxon>
        <taxon>Desulfovibrionales</taxon>
        <taxon>Desulfomicrobiaceae</taxon>
        <taxon>Desulfomicrobium</taxon>
    </lineage>
</organism>
<dbReference type="PANTHER" id="PTHR30203">
    <property type="entry name" value="OUTER MEMBRANE CATION EFFLUX PROTEIN"/>
    <property type="match status" value="1"/>
</dbReference>
<keyword evidence="2" id="KW-0472">Membrane</keyword>
<dbReference type="Proteomes" id="UP000002216">
    <property type="component" value="Chromosome"/>
</dbReference>
<dbReference type="SUPFAM" id="SSF56954">
    <property type="entry name" value="Outer membrane efflux proteins (OEP)"/>
    <property type="match status" value="1"/>
</dbReference>
<proteinExistence type="inferred from homology"/>
<keyword evidence="2" id="KW-1134">Transmembrane beta strand</keyword>
<protein>
    <submittedName>
        <fullName evidence="4">RND efflux system, outer membrane lipoprotein, NodT family</fullName>
    </submittedName>
</protein>
<keyword evidence="2" id="KW-0732">Signal</keyword>
<name>C7LSL6_DESBD</name>
<dbReference type="Gene3D" id="2.20.200.10">
    <property type="entry name" value="Outer membrane efflux proteins (OEP)"/>
    <property type="match status" value="1"/>
</dbReference>
<accession>C7LSL6</accession>
<dbReference type="AlphaFoldDB" id="C7LSL6"/>
<dbReference type="InterPro" id="IPR010131">
    <property type="entry name" value="MdtP/NodT-like"/>
</dbReference>
<dbReference type="RefSeq" id="WP_012805315.1">
    <property type="nucleotide sequence ID" value="NC_013173.1"/>
</dbReference>
<feature type="coiled-coil region" evidence="3">
    <location>
        <begin position="351"/>
        <end position="387"/>
    </location>
</feature>
<feature type="signal peptide" evidence="2">
    <location>
        <begin position="1"/>
        <end position="19"/>
    </location>
</feature>
<comment type="subcellular location">
    <subcellularLocation>
        <location evidence="2">Cell membrane</location>
        <topology evidence="2">Lipid-anchor</topology>
    </subcellularLocation>
</comment>
<dbReference type="OrthoDB" id="9783163at2"/>
<comment type="similarity">
    <text evidence="1 2">Belongs to the outer membrane factor (OMF) (TC 1.B.17) family.</text>
</comment>
<dbReference type="InterPro" id="IPR003423">
    <property type="entry name" value="OMP_efflux"/>
</dbReference>
<evidence type="ECO:0000256" key="1">
    <source>
        <dbReference type="ARBA" id="ARBA00007613"/>
    </source>
</evidence>
<dbReference type="STRING" id="525897.Dbac_0101"/>
<sequence length="472" mass="50799">MRRLILVIALVALGGCATLAPERERPAMPVPEAWNAPAQSGPVQAGIDELGWRDAFPDPALQKLIATALGQNRSLRQAVLAMDKARAQFGIARADRVPNVDASGVNSNTRSPGDLRGGIEGIDRQWNVGLGISSFELDFFGRVKSLEDSALESYLATEEARRAAHISLVSQVARGYLTLAGDREHLALARETLESRQATLDLTLAQLAHGMSTELARHQAEEVVAVAQAEVARLTAQVVMDENALAVLAGVPVSDMNLPAQAINDVILNTAVTPGLPSELLTRRPDILEAEHRLWAAGAEIGAARAAFFPRIGLTTTAGLASLELTDLFDSAQRVWTFVPSITLPIFDAGRNKAKLEAAKAEQQIRIAQYEETIQNAFREVSDALAKNQGYEGQVQAQARRAASAEKSRLLVDQRFSAGLESAFAVHDAERTLFTARQNLLDARLARKLATVELFTALGGGWQENGLQASAQ</sequence>
<dbReference type="NCBIfam" id="TIGR01845">
    <property type="entry name" value="outer_NodT"/>
    <property type="match status" value="1"/>
</dbReference>
<evidence type="ECO:0000256" key="2">
    <source>
        <dbReference type="RuleBase" id="RU362097"/>
    </source>
</evidence>
<gene>
    <name evidence="4" type="ordered locus">Dbac_0101</name>
</gene>
<evidence type="ECO:0000313" key="5">
    <source>
        <dbReference type="Proteomes" id="UP000002216"/>
    </source>
</evidence>
<keyword evidence="2" id="KW-0812">Transmembrane</keyword>
<dbReference type="KEGG" id="dba:Dbac_0101"/>
<keyword evidence="2" id="KW-0564">Palmitate</keyword>
<dbReference type="Pfam" id="PF02321">
    <property type="entry name" value="OEP"/>
    <property type="match status" value="2"/>
</dbReference>
<feature type="chain" id="PRO_5001437652" evidence="2">
    <location>
        <begin position="20"/>
        <end position="472"/>
    </location>
</feature>
<keyword evidence="5" id="KW-1185">Reference proteome</keyword>
<reference evidence="4 5" key="1">
    <citation type="journal article" date="2009" name="Stand. Genomic Sci.">
        <title>Complete genome sequence of Desulfomicrobium baculatum type strain (X).</title>
        <authorList>
            <person name="Copeland A."/>
            <person name="Spring S."/>
            <person name="Goker M."/>
            <person name="Schneider S."/>
            <person name="Lapidus A."/>
            <person name="Del Rio T.G."/>
            <person name="Tice H."/>
            <person name="Cheng J.F."/>
            <person name="Chen F."/>
            <person name="Nolan M."/>
            <person name="Bruce D."/>
            <person name="Goodwin L."/>
            <person name="Pitluck S."/>
            <person name="Ivanova N."/>
            <person name="Mavrommatis K."/>
            <person name="Ovchinnikova G."/>
            <person name="Pati A."/>
            <person name="Chen A."/>
            <person name="Palaniappan K."/>
            <person name="Land M."/>
            <person name="Hauser L."/>
            <person name="Chang Y.J."/>
            <person name="Jeffries C.C."/>
            <person name="Meincke L."/>
            <person name="Sims D."/>
            <person name="Brettin T."/>
            <person name="Detter J.C."/>
            <person name="Han C."/>
            <person name="Chain P."/>
            <person name="Bristow J."/>
            <person name="Eisen J.A."/>
            <person name="Markowitz V."/>
            <person name="Hugenholtz P."/>
            <person name="Kyrpides N.C."/>
            <person name="Klenk H.P."/>
            <person name="Lucas S."/>
        </authorList>
    </citation>
    <scope>NUCLEOTIDE SEQUENCE [LARGE SCALE GENOMIC DNA]</scope>
    <source>
        <strain evidence="5">DSM 4028 / VKM B-1378 / X</strain>
    </source>
</reference>
<dbReference type="HOGENOM" id="CLU_012817_13_3_7"/>
<dbReference type="GO" id="GO:0015562">
    <property type="term" value="F:efflux transmembrane transporter activity"/>
    <property type="evidence" value="ECO:0007669"/>
    <property type="project" value="InterPro"/>
</dbReference>